<gene>
    <name evidence="7" type="ORF">WG926_06675</name>
</gene>
<evidence type="ECO:0000256" key="4">
    <source>
        <dbReference type="ARBA" id="ARBA00022777"/>
    </source>
</evidence>
<dbReference type="NCBIfam" id="NF003742">
    <property type="entry name" value="PRK05339.1"/>
    <property type="match status" value="1"/>
</dbReference>
<dbReference type="PANTHER" id="PTHR31756:SF3">
    <property type="entry name" value="PYRUVATE, PHOSPHATE DIKINASE REGULATORY PROTEIN 1, CHLOROPLASTIC"/>
    <property type="match status" value="1"/>
</dbReference>
<evidence type="ECO:0000313" key="8">
    <source>
        <dbReference type="Proteomes" id="UP001413721"/>
    </source>
</evidence>
<name>A0ABU9YGY0_9PROT</name>
<dbReference type="Proteomes" id="UP001413721">
    <property type="component" value="Unassembled WGS sequence"/>
</dbReference>
<proteinExistence type="inferred from homology"/>
<comment type="similarity">
    <text evidence="5">Belongs to the pyruvate, phosphate/water dikinase regulatory protein family. PDRP subfamily.</text>
</comment>
<evidence type="ECO:0000256" key="2">
    <source>
        <dbReference type="ARBA" id="ARBA00022679"/>
    </source>
</evidence>
<feature type="region of interest" description="Disordered" evidence="6">
    <location>
        <begin position="1"/>
        <end position="42"/>
    </location>
</feature>
<dbReference type="Pfam" id="PF03618">
    <property type="entry name" value="Kinase-PPPase"/>
    <property type="match status" value="1"/>
</dbReference>
<keyword evidence="4 5" id="KW-0418">Kinase</keyword>
<keyword evidence="2 5" id="KW-0808">Transferase</keyword>
<evidence type="ECO:0000256" key="3">
    <source>
        <dbReference type="ARBA" id="ARBA00022741"/>
    </source>
</evidence>
<dbReference type="EMBL" id="JBBKTW010000002">
    <property type="protein sequence ID" value="MEN2987981.1"/>
    <property type="molecule type" value="Genomic_DNA"/>
</dbReference>
<comment type="function">
    <text evidence="5">Bifunctional serine/threonine kinase and phosphorylase involved in the regulation of the pyruvate, phosphate dikinase (PPDK) by catalyzing its phosphorylation/dephosphorylation.</text>
</comment>
<dbReference type="GO" id="GO:0016740">
    <property type="term" value="F:transferase activity"/>
    <property type="evidence" value="ECO:0007669"/>
    <property type="project" value="UniProtKB-KW"/>
</dbReference>
<evidence type="ECO:0000256" key="6">
    <source>
        <dbReference type="SAM" id="MobiDB-lite"/>
    </source>
</evidence>
<sequence>MPDRKTEPDAASAPAVDAGTGTLPAIPPAAGMPQSIDNDAAMMPLRGGAHGVDAARQQVLFDLHLVSDSSGETVNTVARAVLAQFDGVDAREHVWSLVRSPAQLEKVINSIEAHPGLVMYTLALTELRERLEEACRRLKVPCVPVLDPITDIVSGYLGVTVSRRPGRRHMLDQEYFARIDAMHFALIHDDGQSLWDIDDADVILVGVSRSSKTPTAIYLANRGVKAANVPLVPGHPLPDEVEAATRPFIVGLTTSPERLVQIRRNRLLSLNQPDDSEYIDLEAVRTEVIAARRLFERKGWPSIDVTRRSIEETAAAIYQMYLRHIGDN</sequence>
<keyword evidence="1 5" id="KW-0723">Serine/threonine-protein kinase</keyword>
<reference evidence="7 8" key="1">
    <citation type="submission" date="2024-03" db="EMBL/GenBank/DDBJ databases">
        <title>High-quality draft genome sequencing of Tistrella sp. BH-R2-4.</title>
        <authorList>
            <person name="Dong C."/>
        </authorList>
    </citation>
    <scope>NUCLEOTIDE SEQUENCE [LARGE SCALE GENOMIC DNA]</scope>
    <source>
        <strain evidence="7 8">BH-R2-4</strain>
    </source>
</reference>
<organism evidence="7 8">
    <name type="scientific">Tistrella arctica</name>
    <dbReference type="NCBI Taxonomy" id="3133430"/>
    <lineage>
        <taxon>Bacteria</taxon>
        <taxon>Pseudomonadati</taxon>
        <taxon>Pseudomonadota</taxon>
        <taxon>Alphaproteobacteria</taxon>
        <taxon>Geminicoccales</taxon>
        <taxon>Geminicoccaceae</taxon>
        <taxon>Tistrella</taxon>
    </lineage>
</organism>
<feature type="binding site" evidence="5">
    <location>
        <begin position="206"/>
        <end position="213"/>
    </location>
    <ligand>
        <name>ADP</name>
        <dbReference type="ChEBI" id="CHEBI:456216"/>
    </ligand>
</feature>
<dbReference type="InterPro" id="IPR005177">
    <property type="entry name" value="Kinase-pyrophosphorylase"/>
</dbReference>
<accession>A0ABU9YGY0</accession>
<keyword evidence="7" id="KW-0670">Pyruvate</keyword>
<comment type="caution">
    <text evidence="7">The sequence shown here is derived from an EMBL/GenBank/DDBJ whole genome shotgun (WGS) entry which is preliminary data.</text>
</comment>
<keyword evidence="3 5" id="KW-0547">Nucleotide-binding</keyword>
<keyword evidence="8" id="KW-1185">Reference proteome</keyword>
<dbReference type="PANTHER" id="PTHR31756">
    <property type="entry name" value="PYRUVATE, PHOSPHATE DIKINASE REGULATORY PROTEIN 1, CHLOROPLASTIC"/>
    <property type="match status" value="1"/>
</dbReference>
<dbReference type="EC" id="2.7.4.27" evidence="5"/>
<evidence type="ECO:0000256" key="5">
    <source>
        <dbReference type="HAMAP-Rule" id="MF_00921"/>
    </source>
</evidence>
<comment type="catalytic activity">
    <reaction evidence="5">
        <text>N(tele)-phospho-L-histidyl/L-threonyl-[pyruvate, phosphate dikinase] + ADP = N(tele)-phospho-L-histidyl/O-phospho-L-threonyl-[pyruvate, phosphate dikinase] + AMP + H(+)</text>
        <dbReference type="Rhea" id="RHEA:43692"/>
        <dbReference type="Rhea" id="RHEA-COMP:10650"/>
        <dbReference type="Rhea" id="RHEA-COMP:10651"/>
        <dbReference type="ChEBI" id="CHEBI:15378"/>
        <dbReference type="ChEBI" id="CHEBI:30013"/>
        <dbReference type="ChEBI" id="CHEBI:61977"/>
        <dbReference type="ChEBI" id="CHEBI:83586"/>
        <dbReference type="ChEBI" id="CHEBI:456215"/>
        <dbReference type="ChEBI" id="CHEBI:456216"/>
        <dbReference type="EC" id="2.7.11.32"/>
    </reaction>
</comment>
<protein>
    <recommendedName>
        <fullName evidence="5">Putative pyruvate, phosphate dikinase regulatory protein</fullName>
        <shortName evidence="5">PPDK regulatory protein</shortName>
        <ecNumber evidence="5">2.7.11.32</ecNumber>
        <ecNumber evidence="5">2.7.4.27</ecNumber>
    </recommendedName>
</protein>
<comment type="catalytic activity">
    <reaction evidence="5">
        <text>N(tele)-phospho-L-histidyl/O-phospho-L-threonyl-[pyruvate, phosphate dikinase] + phosphate + H(+) = N(tele)-phospho-L-histidyl/L-threonyl-[pyruvate, phosphate dikinase] + diphosphate</text>
        <dbReference type="Rhea" id="RHEA:43696"/>
        <dbReference type="Rhea" id="RHEA-COMP:10650"/>
        <dbReference type="Rhea" id="RHEA-COMP:10651"/>
        <dbReference type="ChEBI" id="CHEBI:15378"/>
        <dbReference type="ChEBI" id="CHEBI:30013"/>
        <dbReference type="ChEBI" id="CHEBI:33019"/>
        <dbReference type="ChEBI" id="CHEBI:43474"/>
        <dbReference type="ChEBI" id="CHEBI:61977"/>
        <dbReference type="ChEBI" id="CHEBI:83586"/>
        <dbReference type="EC" id="2.7.4.27"/>
    </reaction>
</comment>
<evidence type="ECO:0000313" key="7">
    <source>
        <dbReference type="EMBL" id="MEN2987981.1"/>
    </source>
</evidence>
<dbReference type="EC" id="2.7.11.32" evidence="5"/>
<dbReference type="HAMAP" id="MF_00921">
    <property type="entry name" value="PDRP"/>
    <property type="match status" value="1"/>
</dbReference>
<evidence type="ECO:0000256" key="1">
    <source>
        <dbReference type="ARBA" id="ARBA00022527"/>
    </source>
</evidence>
<dbReference type="InterPro" id="IPR026565">
    <property type="entry name" value="PPDK_reg"/>
</dbReference>